<dbReference type="SUPFAM" id="SSF56935">
    <property type="entry name" value="Porins"/>
    <property type="match status" value="1"/>
</dbReference>
<protein>
    <submittedName>
        <fullName evidence="5">TonB-dependent receptor</fullName>
    </submittedName>
</protein>
<dbReference type="OrthoDB" id="8764943at2"/>
<dbReference type="InterPro" id="IPR037066">
    <property type="entry name" value="Plug_dom_sf"/>
</dbReference>
<name>A0A4Z1AZS4_9FLAO</name>
<keyword evidence="2" id="KW-0472">Membrane</keyword>
<organism evidence="5 6">
    <name type="scientific">Empedobacter tilapiae</name>
    <dbReference type="NCBI Taxonomy" id="2491114"/>
    <lineage>
        <taxon>Bacteria</taxon>
        <taxon>Pseudomonadati</taxon>
        <taxon>Bacteroidota</taxon>
        <taxon>Flavobacteriia</taxon>
        <taxon>Flavobacteriales</taxon>
        <taxon>Weeksellaceae</taxon>
        <taxon>Empedobacter</taxon>
    </lineage>
</organism>
<keyword evidence="5" id="KW-0675">Receptor</keyword>
<dbReference type="Pfam" id="PF13620">
    <property type="entry name" value="CarboxypepD_reg"/>
    <property type="match status" value="1"/>
</dbReference>
<feature type="domain" description="Outer membrane protein beta-barrel" evidence="4">
    <location>
        <begin position="371"/>
        <end position="772"/>
    </location>
</feature>
<dbReference type="GO" id="GO:0009279">
    <property type="term" value="C:cell outer membrane"/>
    <property type="evidence" value="ECO:0007669"/>
    <property type="project" value="UniProtKB-SubCell"/>
</dbReference>
<keyword evidence="6" id="KW-1185">Reference proteome</keyword>
<dbReference type="Gene3D" id="2.60.40.1120">
    <property type="entry name" value="Carboxypeptidase-like, regulatory domain"/>
    <property type="match status" value="1"/>
</dbReference>
<dbReference type="Gene3D" id="2.40.170.20">
    <property type="entry name" value="TonB-dependent receptor, beta-barrel domain"/>
    <property type="match status" value="1"/>
</dbReference>
<reference evidence="5 6" key="1">
    <citation type="submission" date="2019-03" db="EMBL/GenBank/DDBJ databases">
        <title>Empedobacter tilapiae sp. nov., isolated from an intestine of Nile tilapia Oreochromis niloticus.</title>
        <authorList>
            <person name="Kim Y.-O."/>
            <person name="Yoon J.-H."/>
        </authorList>
    </citation>
    <scope>NUCLEOTIDE SEQUENCE [LARGE SCALE GENOMIC DNA]</scope>
    <source>
        <strain evidence="5 6">MRS2</strain>
    </source>
</reference>
<evidence type="ECO:0000256" key="1">
    <source>
        <dbReference type="ARBA" id="ARBA00004442"/>
    </source>
</evidence>
<accession>A0A4Z1AZS4</accession>
<gene>
    <name evidence="5" type="ORF">E4J94_12440</name>
</gene>
<proteinExistence type="predicted"/>
<evidence type="ECO:0000256" key="3">
    <source>
        <dbReference type="ARBA" id="ARBA00023237"/>
    </source>
</evidence>
<evidence type="ECO:0000259" key="4">
    <source>
        <dbReference type="Pfam" id="PF14905"/>
    </source>
</evidence>
<dbReference type="InterPro" id="IPR041700">
    <property type="entry name" value="OMP_b-brl_3"/>
</dbReference>
<evidence type="ECO:0000313" key="6">
    <source>
        <dbReference type="Proteomes" id="UP000297998"/>
    </source>
</evidence>
<dbReference type="InterPro" id="IPR036942">
    <property type="entry name" value="Beta-barrel_TonB_sf"/>
</dbReference>
<dbReference type="RefSeq" id="WP_135836123.1">
    <property type="nucleotide sequence ID" value="NZ_SRPE01000008.1"/>
</dbReference>
<dbReference type="PANTHER" id="PTHR40980:SF4">
    <property type="entry name" value="TONB-DEPENDENT RECEPTOR-LIKE BETA-BARREL DOMAIN-CONTAINING PROTEIN"/>
    <property type="match status" value="1"/>
</dbReference>
<dbReference type="EMBL" id="SRPE01000008">
    <property type="protein sequence ID" value="TGN26153.1"/>
    <property type="molecule type" value="Genomic_DNA"/>
</dbReference>
<dbReference type="AlphaFoldDB" id="A0A4Z1AZS4"/>
<evidence type="ECO:0000256" key="2">
    <source>
        <dbReference type="ARBA" id="ARBA00023136"/>
    </source>
</evidence>
<dbReference type="Gene3D" id="2.170.130.10">
    <property type="entry name" value="TonB-dependent receptor, plug domain"/>
    <property type="match status" value="1"/>
</dbReference>
<sequence>MKKILFPIIFCVAAIQTYAQQEIKGTILYTNQTPVALADVVIFQDDKIIDEVSTNENGLFTSTLENGTYVLKVEESGLLLHSQQIIIQDNQEIGVIIVPIKETEVSLNETIVTGQKKMIEKKVDRLIFNVDQAEGAKGGNALDALKLAPRVKVDENSDAISIIGKGSITVMIDDRLMQMSSDQLANYLKTIRAEDIEKIEIITNPPAKYDATGNSGIINIVLKSAKGESLNGSLSSTYNQQKYPGYNLNGNINFRKDKWTVTANVYNGSGRWYNKSNEKTYYPDETWKSNGVNKNKNAYIGGKVGVDYQINNKLITGFNLNLAKGDGEYNNFSTTNVVKINQDQPYRYITMDRSGSNWDWSYLGLNYHIIKKFDTDGKKLTFDFDYSNNPFSEESKTISKEYNSSWEETTSKYQNNISNADQKSNRYNASLDMEHPINSWKMNYGTRLRWAKDEADNNRLTKTNTNETNNINGFQYNENIYALYYSIEKQFAEKWTAKAGLRYEHAEVKGLMKNENFEYSKKFDGLYPTAYLMYQAAENHSFTLNYSRRVDRPFIWYLNPFETKENDYNISLGNPNLTPSNSNNFELEYAYKDLTVTSIYYKNSNDIFEQVSIYDPETKINTTKPYNIGKSYSFGLSENLNIKPTKWWKLNATADIYYSKTTSSIPEMKDIDGLNSEFRLTNNLDLNKKKTLFANYSFNYYAKGYDNLQTTGDFMRHNIGFRAMVFDKKLQLSLNISNLFENKNPYYSSISNDIKNTREYSAYRMFRFGITYNFGKQFNIERSKSNQEQGGGKG</sequence>
<dbReference type="Pfam" id="PF14905">
    <property type="entry name" value="OMP_b-brl_3"/>
    <property type="match status" value="1"/>
</dbReference>
<keyword evidence="3" id="KW-0998">Cell outer membrane</keyword>
<comment type="subcellular location">
    <subcellularLocation>
        <location evidence="1">Cell outer membrane</location>
    </subcellularLocation>
</comment>
<dbReference type="PANTHER" id="PTHR40980">
    <property type="entry name" value="PLUG DOMAIN-CONTAINING PROTEIN"/>
    <property type="match status" value="1"/>
</dbReference>
<comment type="caution">
    <text evidence="5">The sequence shown here is derived from an EMBL/GenBank/DDBJ whole genome shotgun (WGS) entry which is preliminary data.</text>
</comment>
<dbReference type="InterPro" id="IPR008969">
    <property type="entry name" value="CarboxyPept-like_regulatory"/>
</dbReference>
<evidence type="ECO:0000313" key="5">
    <source>
        <dbReference type="EMBL" id="TGN26153.1"/>
    </source>
</evidence>
<dbReference type="Proteomes" id="UP000297998">
    <property type="component" value="Unassembled WGS sequence"/>
</dbReference>
<dbReference type="SUPFAM" id="SSF49464">
    <property type="entry name" value="Carboxypeptidase regulatory domain-like"/>
    <property type="match status" value="1"/>
</dbReference>